<accession>A0A9P4QF60</accession>
<sequence>MCVQQIIWCACGHGEFLPVQPCPESAAIGNCWVVLYGDHRVVVDMACSYCQRGLQHVKPLGSAKPTTGGVIDGLVHRSGDGSTGSNVYNSDGSDTEARRVRDGFTDGHVGGGRADAGWDINAFSLEFGGIHDSAHGLNQGRCGEPFPAS</sequence>
<evidence type="ECO:0000313" key="2">
    <source>
        <dbReference type="Proteomes" id="UP000799441"/>
    </source>
</evidence>
<dbReference type="EMBL" id="MU003774">
    <property type="protein sequence ID" value="KAF2723786.1"/>
    <property type="molecule type" value="Genomic_DNA"/>
</dbReference>
<evidence type="ECO:0000313" key="1">
    <source>
        <dbReference type="EMBL" id="KAF2723786.1"/>
    </source>
</evidence>
<name>A0A9P4QF60_9PEZI</name>
<comment type="caution">
    <text evidence="1">The sequence shown here is derived from an EMBL/GenBank/DDBJ whole genome shotgun (WGS) entry which is preliminary data.</text>
</comment>
<reference evidence="1" key="1">
    <citation type="journal article" date="2020" name="Stud. Mycol.">
        <title>101 Dothideomycetes genomes: a test case for predicting lifestyles and emergence of pathogens.</title>
        <authorList>
            <person name="Haridas S."/>
            <person name="Albert R."/>
            <person name="Binder M."/>
            <person name="Bloem J."/>
            <person name="Labutti K."/>
            <person name="Salamov A."/>
            <person name="Andreopoulos B."/>
            <person name="Baker S."/>
            <person name="Barry K."/>
            <person name="Bills G."/>
            <person name="Bluhm B."/>
            <person name="Cannon C."/>
            <person name="Castanera R."/>
            <person name="Culley D."/>
            <person name="Daum C."/>
            <person name="Ezra D."/>
            <person name="Gonzalez J."/>
            <person name="Henrissat B."/>
            <person name="Kuo A."/>
            <person name="Liang C."/>
            <person name="Lipzen A."/>
            <person name="Lutzoni F."/>
            <person name="Magnuson J."/>
            <person name="Mondo S."/>
            <person name="Nolan M."/>
            <person name="Ohm R."/>
            <person name="Pangilinan J."/>
            <person name="Park H.-J."/>
            <person name="Ramirez L."/>
            <person name="Alfaro M."/>
            <person name="Sun H."/>
            <person name="Tritt A."/>
            <person name="Yoshinaga Y."/>
            <person name="Zwiers L.-H."/>
            <person name="Turgeon B."/>
            <person name="Goodwin S."/>
            <person name="Spatafora J."/>
            <person name="Crous P."/>
            <person name="Grigoriev I."/>
        </authorList>
    </citation>
    <scope>NUCLEOTIDE SEQUENCE</scope>
    <source>
        <strain evidence="1">CBS 116435</strain>
    </source>
</reference>
<dbReference type="Proteomes" id="UP000799441">
    <property type="component" value="Unassembled WGS sequence"/>
</dbReference>
<keyword evidence="2" id="KW-1185">Reference proteome</keyword>
<gene>
    <name evidence="1" type="ORF">K431DRAFT_218851</name>
</gene>
<protein>
    <submittedName>
        <fullName evidence="1">Uncharacterized protein</fullName>
    </submittedName>
</protein>
<dbReference type="OrthoDB" id="3942519at2759"/>
<organism evidence="1 2">
    <name type="scientific">Polychaeton citri CBS 116435</name>
    <dbReference type="NCBI Taxonomy" id="1314669"/>
    <lineage>
        <taxon>Eukaryota</taxon>
        <taxon>Fungi</taxon>
        <taxon>Dikarya</taxon>
        <taxon>Ascomycota</taxon>
        <taxon>Pezizomycotina</taxon>
        <taxon>Dothideomycetes</taxon>
        <taxon>Dothideomycetidae</taxon>
        <taxon>Capnodiales</taxon>
        <taxon>Capnodiaceae</taxon>
        <taxon>Polychaeton</taxon>
    </lineage>
</organism>
<proteinExistence type="predicted"/>
<dbReference type="AlphaFoldDB" id="A0A9P4QF60"/>